<organism evidence="11">
    <name type="scientific">hydrothermal vent metagenome</name>
    <dbReference type="NCBI Taxonomy" id="652676"/>
    <lineage>
        <taxon>unclassified sequences</taxon>
        <taxon>metagenomes</taxon>
        <taxon>ecological metagenomes</taxon>
    </lineage>
</organism>
<protein>
    <recommendedName>
        <fullName evidence="3">FAD:protein FMN transferase</fullName>
        <ecNumber evidence="2">2.7.1.180</ecNumber>
    </recommendedName>
    <alternativeName>
        <fullName evidence="9">Flavin transferase</fullName>
    </alternativeName>
</protein>
<dbReference type="AlphaFoldDB" id="A0A3B1DD17"/>
<evidence type="ECO:0000256" key="3">
    <source>
        <dbReference type="ARBA" id="ARBA00016337"/>
    </source>
</evidence>
<dbReference type="PANTHER" id="PTHR30040">
    <property type="entry name" value="THIAMINE BIOSYNTHESIS LIPOPROTEIN APBE"/>
    <property type="match status" value="1"/>
</dbReference>
<keyword evidence="7" id="KW-0274">FAD</keyword>
<dbReference type="InterPro" id="IPR024932">
    <property type="entry name" value="ApbE"/>
</dbReference>
<dbReference type="Gene3D" id="3.10.520.10">
    <property type="entry name" value="ApbE-like domains"/>
    <property type="match status" value="1"/>
</dbReference>
<evidence type="ECO:0000256" key="8">
    <source>
        <dbReference type="ARBA" id="ARBA00022842"/>
    </source>
</evidence>
<dbReference type="GO" id="GO:0016740">
    <property type="term" value="F:transferase activity"/>
    <property type="evidence" value="ECO:0007669"/>
    <property type="project" value="UniProtKB-KW"/>
</dbReference>
<name>A0A3B1DD17_9ZZZZ</name>
<comment type="cofactor">
    <cofactor evidence="1">
        <name>Mg(2+)</name>
        <dbReference type="ChEBI" id="CHEBI:18420"/>
    </cofactor>
</comment>
<proteinExistence type="predicted"/>
<accession>A0A3B1DD17</accession>
<keyword evidence="5" id="KW-0808">Transferase</keyword>
<keyword evidence="8" id="KW-0460">Magnesium</keyword>
<dbReference type="PANTHER" id="PTHR30040:SF2">
    <property type="entry name" value="FAD:PROTEIN FMN TRANSFERASE"/>
    <property type="match status" value="1"/>
</dbReference>
<comment type="catalytic activity">
    <reaction evidence="10">
        <text>L-threonyl-[protein] + FAD = FMN-L-threonyl-[protein] + AMP + H(+)</text>
        <dbReference type="Rhea" id="RHEA:36847"/>
        <dbReference type="Rhea" id="RHEA-COMP:11060"/>
        <dbReference type="Rhea" id="RHEA-COMP:11061"/>
        <dbReference type="ChEBI" id="CHEBI:15378"/>
        <dbReference type="ChEBI" id="CHEBI:30013"/>
        <dbReference type="ChEBI" id="CHEBI:57692"/>
        <dbReference type="ChEBI" id="CHEBI:74257"/>
        <dbReference type="ChEBI" id="CHEBI:456215"/>
        <dbReference type="EC" id="2.7.1.180"/>
    </reaction>
</comment>
<evidence type="ECO:0000256" key="1">
    <source>
        <dbReference type="ARBA" id="ARBA00001946"/>
    </source>
</evidence>
<evidence type="ECO:0000256" key="10">
    <source>
        <dbReference type="ARBA" id="ARBA00048540"/>
    </source>
</evidence>
<dbReference type="EC" id="2.7.1.180" evidence="2"/>
<gene>
    <name evidence="11" type="ORF">MNBD_IGNAVI01-1744</name>
</gene>
<reference evidence="11" key="1">
    <citation type="submission" date="2018-06" db="EMBL/GenBank/DDBJ databases">
        <authorList>
            <person name="Zhirakovskaya E."/>
        </authorList>
    </citation>
    <scope>NUCLEOTIDE SEQUENCE</scope>
</reference>
<evidence type="ECO:0000313" key="11">
    <source>
        <dbReference type="EMBL" id="VAX29605.1"/>
    </source>
</evidence>
<dbReference type="GO" id="GO:0046872">
    <property type="term" value="F:metal ion binding"/>
    <property type="evidence" value="ECO:0007669"/>
    <property type="project" value="UniProtKB-KW"/>
</dbReference>
<keyword evidence="4" id="KW-0285">Flavoprotein</keyword>
<keyword evidence="6" id="KW-0479">Metal-binding</keyword>
<dbReference type="Pfam" id="PF02424">
    <property type="entry name" value="ApbE"/>
    <property type="match status" value="1"/>
</dbReference>
<evidence type="ECO:0000256" key="4">
    <source>
        <dbReference type="ARBA" id="ARBA00022630"/>
    </source>
</evidence>
<dbReference type="EMBL" id="UOGD01000457">
    <property type="protein sequence ID" value="VAX29605.1"/>
    <property type="molecule type" value="Genomic_DNA"/>
</dbReference>
<sequence length="94" mass="10976">MALINNKIEQENIHRFTHKAMATLYEILIKYNDKLYAEQAAKAAFDEIDRLEEELSRFLPNSEISKINNLKPGEKLLLSEDTFECLVQSQKLFD</sequence>
<evidence type="ECO:0000256" key="7">
    <source>
        <dbReference type="ARBA" id="ARBA00022827"/>
    </source>
</evidence>
<dbReference type="InterPro" id="IPR003374">
    <property type="entry name" value="ApbE-like_sf"/>
</dbReference>
<evidence type="ECO:0000256" key="6">
    <source>
        <dbReference type="ARBA" id="ARBA00022723"/>
    </source>
</evidence>
<feature type="non-terminal residue" evidence="11">
    <location>
        <position position="94"/>
    </location>
</feature>
<dbReference type="SUPFAM" id="SSF143631">
    <property type="entry name" value="ApbE-like"/>
    <property type="match status" value="1"/>
</dbReference>
<evidence type="ECO:0000256" key="2">
    <source>
        <dbReference type="ARBA" id="ARBA00011955"/>
    </source>
</evidence>
<evidence type="ECO:0000256" key="5">
    <source>
        <dbReference type="ARBA" id="ARBA00022679"/>
    </source>
</evidence>
<evidence type="ECO:0000256" key="9">
    <source>
        <dbReference type="ARBA" id="ARBA00031306"/>
    </source>
</evidence>